<comment type="caution">
    <text evidence="3">The sequence shown here is derived from an EMBL/GenBank/DDBJ whole genome shotgun (WGS) entry which is preliminary data.</text>
</comment>
<keyword evidence="2" id="KW-0472">Membrane</keyword>
<evidence type="ECO:0000256" key="1">
    <source>
        <dbReference type="SAM" id="MobiDB-lite"/>
    </source>
</evidence>
<dbReference type="Proteomes" id="UP000629468">
    <property type="component" value="Unassembled WGS sequence"/>
</dbReference>
<protein>
    <recommendedName>
        <fullName evidence="5">REJ domain-containing protein</fullName>
    </recommendedName>
</protein>
<feature type="region of interest" description="Disordered" evidence="1">
    <location>
        <begin position="382"/>
        <end position="540"/>
    </location>
</feature>
<evidence type="ECO:0000313" key="4">
    <source>
        <dbReference type="Proteomes" id="UP000629468"/>
    </source>
</evidence>
<feature type="compositionally biased region" description="Low complexity" evidence="1">
    <location>
        <begin position="412"/>
        <end position="437"/>
    </location>
</feature>
<dbReference type="AlphaFoldDB" id="A0A8H7KLU4"/>
<gene>
    <name evidence="3" type="ORF">Agabi119p4_1187</name>
</gene>
<feature type="region of interest" description="Disordered" evidence="1">
    <location>
        <begin position="33"/>
        <end position="174"/>
    </location>
</feature>
<evidence type="ECO:0008006" key="5">
    <source>
        <dbReference type="Google" id="ProtNLM"/>
    </source>
</evidence>
<proteinExistence type="predicted"/>
<accession>A0A8H7KLU4</accession>
<keyword evidence="2" id="KW-1133">Transmembrane helix</keyword>
<evidence type="ECO:0000313" key="3">
    <source>
        <dbReference type="EMBL" id="KAF7785022.1"/>
    </source>
</evidence>
<feature type="compositionally biased region" description="Low complexity" evidence="1">
    <location>
        <begin position="149"/>
        <end position="161"/>
    </location>
</feature>
<keyword evidence="2" id="KW-0812">Transmembrane</keyword>
<sequence>MVSWTFYAPTFPSLISPYKNNLIDRGLSQSSRISSTHSSLESSDSQSAASRTLTTADSQPMSSSAFTSSQSSSEPTRSTSKPGNTAKADDSMSSSTTSSKQSSSTQVQDNDATTSATSSTEGRSESTVSESRTKTSTKGNNQPSKTRETSSTNATSATGGSKQASAPVKQTVSQTVEVVSVKPSDTSTIFMTITSSPQTTLSFPSSIAVTNPKNGDVVLSAPSLITVLSTWTESDGAFVTHTQLVANPPPIPVDGETSTGFLERHGQVAGVFTVVGVFAAAFVFALIWFIRRHRRRQRRKEWFASLRQYPPSPFAQASPDSQMRSIHTTTETTHDPHMVNYDNFGYRPRSLLVSTAEESTGLGLTNAGNAQTGVLVPLRRPLSGEDPFRDPPHVPRNTPVSFSPNHDRLNESSGVSIAPSSPSIYPENLPPTVDTPSPVDPEPKTQAKYFSETLLRRSLSVTSHTDAPPRPPRSYLRESQKVNDVSPLTPPASDSSHGHSDLEPQFIFHPMRRNTLHTRREESHKGRPENGSDIAFATHI</sequence>
<reference evidence="3 4" key="1">
    <citation type="journal article" name="Sci. Rep.">
        <title>Telomere-to-telomere assembled and centromere annotated genomes of the two main subspecies of the button mushroom Agaricus bisporus reveal especially polymorphic chromosome ends.</title>
        <authorList>
            <person name="Sonnenberg A.S.M."/>
            <person name="Sedaghat-Telgerd N."/>
            <person name="Lavrijssen B."/>
            <person name="Ohm R.A."/>
            <person name="Hendrickx P.M."/>
            <person name="Scholtmeijer K."/>
            <person name="Baars J.J.P."/>
            <person name="van Peer A."/>
        </authorList>
    </citation>
    <scope>NUCLEOTIDE SEQUENCE [LARGE SCALE GENOMIC DNA]</scope>
    <source>
        <strain evidence="3 4">H119_p4</strain>
    </source>
</reference>
<name>A0A8H7KLU4_AGABI</name>
<feature type="transmembrane region" description="Helical" evidence="2">
    <location>
        <begin position="268"/>
        <end position="290"/>
    </location>
</feature>
<organism evidence="3 4">
    <name type="scientific">Agaricus bisporus var. burnettii</name>
    <dbReference type="NCBI Taxonomy" id="192524"/>
    <lineage>
        <taxon>Eukaryota</taxon>
        <taxon>Fungi</taxon>
        <taxon>Dikarya</taxon>
        <taxon>Basidiomycota</taxon>
        <taxon>Agaricomycotina</taxon>
        <taxon>Agaricomycetes</taxon>
        <taxon>Agaricomycetidae</taxon>
        <taxon>Agaricales</taxon>
        <taxon>Agaricineae</taxon>
        <taxon>Agaricaceae</taxon>
        <taxon>Agaricus</taxon>
    </lineage>
</organism>
<feature type="compositionally biased region" description="Basic and acidic residues" evidence="1">
    <location>
        <begin position="518"/>
        <end position="530"/>
    </location>
</feature>
<evidence type="ECO:0000256" key="2">
    <source>
        <dbReference type="SAM" id="Phobius"/>
    </source>
</evidence>
<feature type="compositionally biased region" description="Low complexity" evidence="1">
    <location>
        <begin position="33"/>
        <end position="138"/>
    </location>
</feature>
<dbReference type="EMBL" id="JABXXO010000001">
    <property type="protein sequence ID" value="KAF7785022.1"/>
    <property type="molecule type" value="Genomic_DNA"/>
</dbReference>
<feature type="compositionally biased region" description="Basic and acidic residues" evidence="1">
    <location>
        <begin position="382"/>
        <end position="393"/>
    </location>
</feature>